<organism evidence="2 3">
    <name type="scientific">Brevibacillus porteri</name>
    <dbReference type="NCBI Taxonomy" id="2126350"/>
    <lineage>
        <taxon>Bacteria</taxon>
        <taxon>Bacillati</taxon>
        <taxon>Bacillota</taxon>
        <taxon>Bacilli</taxon>
        <taxon>Bacillales</taxon>
        <taxon>Paenibacillaceae</taxon>
        <taxon>Brevibacillus</taxon>
    </lineage>
</organism>
<dbReference type="InterPro" id="IPR027618">
    <property type="entry name" value="Beta_prop_Msarc"/>
</dbReference>
<dbReference type="RefSeq" id="WP_106836860.1">
    <property type="nucleotide sequence ID" value="NZ_JARMEW010000068.1"/>
</dbReference>
<dbReference type="PANTHER" id="PTHR36842:SF1">
    <property type="entry name" value="PROTEIN TOLB"/>
    <property type="match status" value="1"/>
</dbReference>
<keyword evidence="1" id="KW-0732">Signal</keyword>
<sequence length="628" mass="71465">MKRKPIQGMLAAALLVTSLWSGTPALAYSIGDEEKIDGSQPSISSAGYDISKKYAVWMVEGGQRVTLYNLDKGNQSEIGDKESEKTNPKVDGDYVVWIDSRDGGSDVYLYDIVKEKEIRLTSGSTSVDGLEIADKNVVWTENGDVYLHKISTGDTEIVSASGKASNPVVSSGYVAWEDDRNGNDDIYYYDIKAKQEKAAVTAKGDQGRPSIFSNQIVYEHQSAGDLYSYSISNGRIKELTDDANEQKNVHLYQEDYVYSDNNDLKYRELGKTSGKKIASNLYGETGPKIYGDFILFAKKDSNKKLQLHLYDLDEKELVPIGNAGGKPKEPSAHDRYVAYVTESKKNNTIVFYDVENKKSKVISNPEHDSVRPVVSSRYVVWYDEHEDALFSYDIRKDTQKQITHEDDDQKPSEKLYEIDGERLLWVNIDGRTEVIITDLTTGKHTEVTTVRNEPLSVDIYKNYATWVVEEGSKSASIVLYDIEEDDETEIRDNVKVEKAEIGDDFVVWSEDTGNSKTGWDLYYYNIDRQRVNPLLRYMDGDQKNPQASRNMILYEDNRLSAKSKEFYYELYDFEEDSYSNIEWDDDAEMENARIGGNRVVWVDERDKDPYVYTVAFAPGNDDDEDEED</sequence>
<evidence type="ECO:0000313" key="3">
    <source>
        <dbReference type="Proteomes" id="UP000241645"/>
    </source>
</evidence>
<dbReference type="Gene3D" id="2.120.10.30">
    <property type="entry name" value="TolB, C-terminal domain"/>
    <property type="match status" value="1"/>
</dbReference>
<dbReference type="SUPFAM" id="SSF75011">
    <property type="entry name" value="3-carboxy-cis,cis-mucoante lactonizing enzyme"/>
    <property type="match status" value="1"/>
</dbReference>
<comment type="caution">
    <text evidence="2">The sequence shown here is derived from an EMBL/GenBank/DDBJ whole genome shotgun (WGS) entry which is preliminary data.</text>
</comment>
<protein>
    <recommendedName>
        <fullName evidence="4">DUF5050 domain-containing protein</fullName>
    </recommendedName>
</protein>
<feature type="signal peptide" evidence="1">
    <location>
        <begin position="1"/>
        <end position="27"/>
    </location>
</feature>
<feature type="chain" id="PRO_5047387511" description="DUF5050 domain-containing protein" evidence="1">
    <location>
        <begin position="28"/>
        <end position="628"/>
    </location>
</feature>
<gene>
    <name evidence="2" type="ORF">C7R92_31455</name>
</gene>
<dbReference type="PANTHER" id="PTHR36842">
    <property type="entry name" value="PROTEIN TOLB HOMOLOG"/>
    <property type="match status" value="1"/>
</dbReference>
<evidence type="ECO:0008006" key="4">
    <source>
        <dbReference type="Google" id="ProtNLM"/>
    </source>
</evidence>
<dbReference type="Gene3D" id="2.120.10.60">
    <property type="entry name" value="Tricorn protease N-terminal domain"/>
    <property type="match status" value="2"/>
</dbReference>
<keyword evidence="3" id="KW-1185">Reference proteome</keyword>
<dbReference type="Proteomes" id="UP000241645">
    <property type="component" value="Unassembled WGS sequence"/>
</dbReference>
<name>A0ABX5FFQ2_9BACL</name>
<evidence type="ECO:0000313" key="2">
    <source>
        <dbReference type="EMBL" id="PSK01553.1"/>
    </source>
</evidence>
<accession>A0ABX5FFQ2</accession>
<dbReference type="EMBL" id="PXZO01000077">
    <property type="protein sequence ID" value="PSK01553.1"/>
    <property type="molecule type" value="Genomic_DNA"/>
</dbReference>
<dbReference type="GeneID" id="95754581"/>
<dbReference type="InterPro" id="IPR011042">
    <property type="entry name" value="6-blade_b-propeller_TolB-like"/>
</dbReference>
<dbReference type="SUPFAM" id="SSF69304">
    <property type="entry name" value="Tricorn protease N-terminal domain"/>
    <property type="match status" value="2"/>
</dbReference>
<reference evidence="2 3" key="1">
    <citation type="submission" date="2018-03" db="EMBL/GenBank/DDBJ databases">
        <title>Brevisbacillus phylogenomics.</title>
        <authorList>
            <person name="Dunlap C."/>
        </authorList>
    </citation>
    <scope>NUCLEOTIDE SEQUENCE [LARGE SCALE GENOMIC DNA]</scope>
    <source>
        <strain evidence="2 3">NRRL B-41110</strain>
    </source>
</reference>
<evidence type="ECO:0000256" key="1">
    <source>
        <dbReference type="SAM" id="SignalP"/>
    </source>
</evidence>
<dbReference type="NCBIfam" id="TIGR04275">
    <property type="entry name" value="beta_prop_Msarc"/>
    <property type="match status" value="2"/>
</dbReference>
<proteinExistence type="predicted"/>